<proteinExistence type="predicted"/>
<evidence type="ECO:0000313" key="2">
    <source>
        <dbReference type="Proteomes" id="UP000196239"/>
    </source>
</evidence>
<name>A0A128A4M0_9ARCH</name>
<dbReference type="EMBL" id="LN890280">
    <property type="protein sequence ID" value="CUR52299.1"/>
    <property type="molecule type" value="Genomic_DNA"/>
</dbReference>
<gene>
    <name evidence="1" type="ORF">NDEV_1534</name>
</gene>
<organism evidence="1 2">
    <name type="scientific">Nitrosotalea devaniterrae</name>
    <dbReference type="NCBI Taxonomy" id="1078905"/>
    <lineage>
        <taxon>Archaea</taxon>
        <taxon>Nitrososphaerota</taxon>
        <taxon>Nitrososphaeria</taxon>
        <taxon>Nitrosotaleales</taxon>
        <taxon>Nitrosotaleaceae</taxon>
        <taxon>Nitrosotalea</taxon>
    </lineage>
</organism>
<dbReference type="AlphaFoldDB" id="A0A128A4M0"/>
<sequence>MLLSHGKICYTIAIINGKKIVSEMPIYYCLDCKKVIFSKGGDYGPICPACKQKRKLKT</sequence>
<evidence type="ECO:0000313" key="1">
    <source>
        <dbReference type="EMBL" id="CUR52299.1"/>
    </source>
</evidence>
<dbReference type="KEGG" id="ndv:NDEV_1534"/>
<reference evidence="2" key="1">
    <citation type="submission" date="2015-10" db="EMBL/GenBank/DDBJ databases">
        <authorList>
            <person name="Lehtovirta-Morley L.E."/>
            <person name="Vieille C."/>
        </authorList>
    </citation>
    <scope>NUCLEOTIDE SEQUENCE [LARGE SCALE GENOMIC DNA]</scope>
</reference>
<protein>
    <submittedName>
        <fullName evidence="1">Uncharacterized protein</fullName>
    </submittedName>
</protein>
<keyword evidence="2" id="KW-1185">Reference proteome</keyword>
<dbReference type="Proteomes" id="UP000196239">
    <property type="component" value="Chromosome 1"/>
</dbReference>
<accession>A0A128A4M0</accession>